<dbReference type="SUPFAM" id="SSF110069">
    <property type="entry name" value="ApaG-like"/>
    <property type="match status" value="1"/>
</dbReference>
<dbReference type="RefSeq" id="WP_136573816.1">
    <property type="nucleotide sequence ID" value="NZ_STFG01000011.1"/>
</dbReference>
<sequence length="139" mass="15683">MQHPTLHVDVHTHYLPHQSSPAQSQYRFAYTVRITNQGAQAAQIIARHWWIEDANNRTEQVRGLGIVGEQPLLEPGETYEYTSGCALQTPQGQMRGHYLCVTDEGDVFECAIAPFEFNTTAQDNVAEIHSPNQEARVLH</sequence>
<evidence type="ECO:0000313" key="4">
    <source>
        <dbReference type="EMBL" id="THU00292.1"/>
    </source>
</evidence>
<dbReference type="Proteomes" id="UP000308917">
    <property type="component" value="Unassembled WGS sequence"/>
</dbReference>
<name>A0A4S8F507_9BURK</name>
<evidence type="ECO:0000256" key="2">
    <source>
        <dbReference type="HAMAP-Rule" id="MF_00791"/>
    </source>
</evidence>
<evidence type="ECO:0000313" key="5">
    <source>
        <dbReference type="Proteomes" id="UP000308917"/>
    </source>
</evidence>
<keyword evidence="5" id="KW-1185">Reference proteome</keyword>
<dbReference type="PANTHER" id="PTHR47191">
    <property type="entry name" value="OS05G0170800 PROTEIN"/>
    <property type="match status" value="1"/>
</dbReference>
<dbReference type="PROSITE" id="PS51087">
    <property type="entry name" value="APAG"/>
    <property type="match status" value="1"/>
</dbReference>
<evidence type="ECO:0000259" key="3">
    <source>
        <dbReference type="PROSITE" id="PS51087"/>
    </source>
</evidence>
<proteinExistence type="inferred from homology"/>
<reference evidence="4 5" key="1">
    <citation type="journal article" date="2015" name="Antonie Van Leeuwenhoek">
        <title>Lampropedia puyangensis sp. nov., isolated from symptomatic bark of Populus ? euramericana canker and emended description of Lampropedia hyalina (Ehrenberg 1832) Lee et al. 2004.</title>
        <authorList>
            <person name="Li Y."/>
            <person name="Wang T."/>
            <person name="Piao C.G."/>
            <person name="Wang L.F."/>
            <person name="Tian G.Z."/>
            <person name="Zhu T.H."/>
            <person name="Guo M.W."/>
        </authorList>
    </citation>
    <scope>NUCLEOTIDE SEQUENCE [LARGE SCALE GENOMIC DNA]</scope>
    <source>
        <strain evidence="4 5">2-bin</strain>
    </source>
</reference>
<dbReference type="PANTHER" id="PTHR47191:SF2">
    <property type="entry name" value="OS05G0170800 PROTEIN"/>
    <property type="match status" value="1"/>
</dbReference>
<dbReference type="NCBIfam" id="NF003967">
    <property type="entry name" value="PRK05461.1"/>
    <property type="match status" value="1"/>
</dbReference>
<accession>A0A4S8F507</accession>
<feature type="domain" description="ApaG" evidence="3">
    <location>
        <begin position="1"/>
        <end position="124"/>
    </location>
</feature>
<protein>
    <recommendedName>
        <fullName evidence="1 2">Protein ApaG</fullName>
    </recommendedName>
</protein>
<dbReference type="EMBL" id="STFG01000011">
    <property type="protein sequence ID" value="THU00292.1"/>
    <property type="molecule type" value="Genomic_DNA"/>
</dbReference>
<dbReference type="InterPro" id="IPR023065">
    <property type="entry name" value="Uncharacterised_ApaG"/>
</dbReference>
<dbReference type="HAMAP" id="MF_00791">
    <property type="entry name" value="ApaG"/>
    <property type="match status" value="1"/>
</dbReference>
<dbReference type="InterPro" id="IPR036767">
    <property type="entry name" value="ApaG_sf"/>
</dbReference>
<gene>
    <name evidence="2 4" type="primary">apaG</name>
    <name evidence="4" type="ORF">E9531_11040</name>
</gene>
<organism evidence="4 5">
    <name type="scientific">Lampropedia puyangensis</name>
    <dbReference type="NCBI Taxonomy" id="1330072"/>
    <lineage>
        <taxon>Bacteria</taxon>
        <taxon>Pseudomonadati</taxon>
        <taxon>Pseudomonadota</taxon>
        <taxon>Betaproteobacteria</taxon>
        <taxon>Burkholderiales</taxon>
        <taxon>Comamonadaceae</taxon>
        <taxon>Lampropedia</taxon>
    </lineage>
</organism>
<dbReference type="OrthoDB" id="9795226at2"/>
<evidence type="ECO:0000256" key="1">
    <source>
        <dbReference type="ARBA" id="ARBA00017693"/>
    </source>
</evidence>
<dbReference type="Pfam" id="PF04379">
    <property type="entry name" value="DUF525"/>
    <property type="match status" value="1"/>
</dbReference>
<dbReference type="AlphaFoldDB" id="A0A4S8F507"/>
<comment type="caution">
    <text evidence="4">The sequence shown here is derived from an EMBL/GenBank/DDBJ whole genome shotgun (WGS) entry which is preliminary data.</text>
</comment>
<dbReference type="InterPro" id="IPR007474">
    <property type="entry name" value="ApaG_domain"/>
</dbReference>
<dbReference type="Gene3D" id="2.60.40.1470">
    <property type="entry name" value="ApaG domain"/>
    <property type="match status" value="1"/>
</dbReference>
<dbReference type="InterPro" id="IPR050718">
    <property type="entry name" value="ApaG-like"/>
</dbReference>